<dbReference type="EMBL" id="JAVIJP010000016">
    <property type="protein sequence ID" value="KAL3641722.1"/>
    <property type="molecule type" value="Genomic_DNA"/>
</dbReference>
<reference evidence="3" key="1">
    <citation type="journal article" date="2024" name="IScience">
        <title>Strigolactones Initiate the Formation of Haustorium-like Structures in Castilleja.</title>
        <authorList>
            <person name="Buerger M."/>
            <person name="Peterson D."/>
            <person name="Chory J."/>
        </authorList>
    </citation>
    <scope>NUCLEOTIDE SEQUENCE [LARGE SCALE GENOMIC DNA]</scope>
</reference>
<name>A0ABD3DJ61_9LAMI</name>
<feature type="region of interest" description="Disordered" evidence="1">
    <location>
        <begin position="1"/>
        <end position="60"/>
    </location>
</feature>
<feature type="compositionally biased region" description="Gly residues" evidence="1">
    <location>
        <begin position="204"/>
        <end position="218"/>
    </location>
</feature>
<dbReference type="Proteomes" id="UP001632038">
    <property type="component" value="Unassembled WGS sequence"/>
</dbReference>
<proteinExistence type="predicted"/>
<dbReference type="AlphaFoldDB" id="A0ABD3DJ61"/>
<evidence type="ECO:0000313" key="3">
    <source>
        <dbReference type="Proteomes" id="UP001632038"/>
    </source>
</evidence>
<dbReference type="PANTHER" id="PTHR34193">
    <property type="entry name" value="OS11G0199801 PROTEIN"/>
    <property type="match status" value="1"/>
</dbReference>
<organism evidence="2 3">
    <name type="scientific">Castilleja foliolosa</name>
    <dbReference type="NCBI Taxonomy" id="1961234"/>
    <lineage>
        <taxon>Eukaryota</taxon>
        <taxon>Viridiplantae</taxon>
        <taxon>Streptophyta</taxon>
        <taxon>Embryophyta</taxon>
        <taxon>Tracheophyta</taxon>
        <taxon>Spermatophyta</taxon>
        <taxon>Magnoliopsida</taxon>
        <taxon>eudicotyledons</taxon>
        <taxon>Gunneridae</taxon>
        <taxon>Pentapetalae</taxon>
        <taxon>asterids</taxon>
        <taxon>lamiids</taxon>
        <taxon>Lamiales</taxon>
        <taxon>Orobanchaceae</taxon>
        <taxon>Pedicularideae</taxon>
        <taxon>Castillejinae</taxon>
        <taxon>Castilleja</taxon>
    </lineage>
</organism>
<feature type="compositionally biased region" description="Basic and acidic residues" evidence="1">
    <location>
        <begin position="1"/>
        <end position="19"/>
    </location>
</feature>
<protein>
    <submittedName>
        <fullName evidence="2">Uncharacterized protein</fullName>
    </submittedName>
</protein>
<comment type="caution">
    <text evidence="2">The sequence shown here is derived from an EMBL/GenBank/DDBJ whole genome shotgun (WGS) entry which is preliminary data.</text>
</comment>
<feature type="compositionally biased region" description="Low complexity" evidence="1">
    <location>
        <begin position="191"/>
        <end position="203"/>
    </location>
</feature>
<feature type="compositionally biased region" description="Polar residues" evidence="1">
    <location>
        <begin position="241"/>
        <end position="251"/>
    </location>
</feature>
<evidence type="ECO:0000313" key="2">
    <source>
        <dbReference type="EMBL" id="KAL3641722.1"/>
    </source>
</evidence>
<evidence type="ECO:0000256" key="1">
    <source>
        <dbReference type="SAM" id="MobiDB-lite"/>
    </source>
</evidence>
<keyword evidence="3" id="KW-1185">Reference proteome</keyword>
<accession>A0ABD3DJ61</accession>
<gene>
    <name evidence="2" type="ORF">CASFOL_012537</name>
</gene>
<sequence>MFDPKTQIDHNYSKTRSSEDDGFLQFRPNNNNTQESDDSGVCSPPLWKNSPSPNPSPSHPLISHYCLSPNSRTKAIARGQRELMEMVKNMPESSYELSLKDLVEHHHKIAGPQVQNIGKNQILQKRAVFVKVKRQESKKNGSFEEKGLFLKMGFLPFNLGSKKMKRFGDSNIGSGKVISTERDWWKKKFTGSSDSYSSGISSNSGGGSSSGWSYGGAGSSVRSSGDSQRKKHGVLTGCWPFSQSRSNKSIE</sequence>
<feature type="region of interest" description="Disordered" evidence="1">
    <location>
        <begin position="191"/>
        <end position="251"/>
    </location>
</feature>
<dbReference type="PANTHER" id="PTHR34193:SF1">
    <property type="entry name" value="EXPRESSED PROTEIN"/>
    <property type="match status" value="1"/>
</dbReference>